<dbReference type="PANTHER" id="PTHR38480:SF1">
    <property type="entry name" value="SLR0254 PROTEIN"/>
    <property type="match status" value="1"/>
</dbReference>
<dbReference type="PANTHER" id="PTHR38480">
    <property type="entry name" value="SLR0254 PROTEIN"/>
    <property type="match status" value="1"/>
</dbReference>
<feature type="domain" description="RDD" evidence="5">
    <location>
        <begin position="3"/>
        <end position="75"/>
    </location>
</feature>
<evidence type="ECO:0000256" key="1">
    <source>
        <dbReference type="ARBA" id="ARBA00004141"/>
    </source>
</evidence>
<evidence type="ECO:0000259" key="5">
    <source>
        <dbReference type="Pfam" id="PF06271"/>
    </source>
</evidence>
<keyword evidence="7" id="KW-1185">Reference proteome</keyword>
<keyword evidence="3" id="KW-1133">Transmembrane helix</keyword>
<keyword evidence="2" id="KW-0812">Transmembrane</keyword>
<dbReference type="EMBL" id="BAMD01000002">
    <property type="protein sequence ID" value="GAF01735.1"/>
    <property type="molecule type" value="Genomic_DNA"/>
</dbReference>
<dbReference type="AlphaFoldDB" id="W7XUN3"/>
<evidence type="ECO:0000256" key="3">
    <source>
        <dbReference type="ARBA" id="ARBA00022989"/>
    </source>
</evidence>
<accession>W7XUN3</accession>
<evidence type="ECO:0000313" key="6">
    <source>
        <dbReference type="EMBL" id="GAF01735.1"/>
    </source>
</evidence>
<keyword evidence="4" id="KW-0472">Membrane</keyword>
<organism evidence="6 7">
    <name type="scientific">Saccharicrinis fermentans DSM 9555 = JCM 21142</name>
    <dbReference type="NCBI Taxonomy" id="869213"/>
    <lineage>
        <taxon>Bacteria</taxon>
        <taxon>Pseudomonadati</taxon>
        <taxon>Bacteroidota</taxon>
        <taxon>Bacteroidia</taxon>
        <taxon>Marinilabiliales</taxon>
        <taxon>Marinilabiliaceae</taxon>
        <taxon>Saccharicrinis</taxon>
    </lineage>
</organism>
<name>W7XUN3_9BACT</name>
<evidence type="ECO:0000256" key="4">
    <source>
        <dbReference type="ARBA" id="ARBA00023136"/>
    </source>
</evidence>
<dbReference type="Pfam" id="PF06271">
    <property type="entry name" value="RDD"/>
    <property type="match status" value="1"/>
</dbReference>
<dbReference type="Proteomes" id="UP000019402">
    <property type="component" value="Unassembled WGS sequence"/>
</dbReference>
<evidence type="ECO:0000313" key="7">
    <source>
        <dbReference type="Proteomes" id="UP000019402"/>
    </source>
</evidence>
<comment type="caution">
    <text evidence="6">The sequence shown here is derived from an EMBL/GenBank/DDBJ whole genome shotgun (WGS) entry which is preliminary data.</text>
</comment>
<proteinExistence type="predicted"/>
<sequence>MFYSLLSELFLNGQTFGKMVLKIKVVKLDGSELTLGACLIRWVLRIIDIWLISGSVAIISMLVSQKSQRLGDLASGTTVVKIAQKDLWESTTFMEVPQDYTTAYPQSQLLSDQDANTIKEVLNFVNKENNTGSDIEYHPMHLKLQKVLKQKLQIQDINGSARKFLEDLLKDFNYLHQ</sequence>
<reference evidence="6 7" key="1">
    <citation type="journal article" date="2014" name="Genome Announc.">
        <title>Draft Genome Sequence of Cytophaga fermentans JCM 21142T, a Facultative Anaerobe Isolated from Marine Mud.</title>
        <authorList>
            <person name="Starns D."/>
            <person name="Oshima K."/>
            <person name="Suda W."/>
            <person name="Iino T."/>
            <person name="Yuki M."/>
            <person name="Inoue J."/>
            <person name="Kitamura K."/>
            <person name="Iida T."/>
            <person name="Darby A."/>
            <person name="Hattori M."/>
            <person name="Ohkuma M."/>
        </authorList>
    </citation>
    <scope>NUCLEOTIDE SEQUENCE [LARGE SCALE GENOMIC DNA]</scope>
    <source>
        <strain evidence="6 7">JCM 21142</strain>
    </source>
</reference>
<dbReference type="STRING" id="869213.GCA_000517085_03155"/>
<comment type="subcellular location">
    <subcellularLocation>
        <location evidence="1">Membrane</location>
        <topology evidence="1">Multi-pass membrane protein</topology>
    </subcellularLocation>
</comment>
<gene>
    <name evidence="6" type="ORF">JCM21142_349</name>
</gene>
<dbReference type="InterPro" id="IPR010432">
    <property type="entry name" value="RDD"/>
</dbReference>
<evidence type="ECO:0000256" key="2">
    <source>
        <dbReference type="ARBA" id="ARBA00022692"/>
    </source>
</evidence>
<dbReference type="eggNOG" id="COG1714">
    <property type="taxonomic scope" value="Bacteria"/>
</dbReference>
<protein>
    <submittedName>
        <fullName evidence="6">RDD family protein</fullName>
    </submittedName>
</protein>
<dbReference type="GO" id="GO:0016020">
    <property type="term" value="C:membrane"/>
    <property type="evidence" value="ECO:0007669"/>
    <property type="project" value="UniProtKB-SubCell"/>
</dbReference>